<protein>
    <submittedName>
        <fullName evidence="1">Uncharacterized protein</fullName>
    </submittedName>
</protein>
<keyword evidence="2" id="KW-1185">Reference proteome</keyword>
<evidence type="ECO:0000313" key="2">
    <source>
        <dbReference type="Proteomes" id="UP001165960"/>
    </source>
</evidence>
<comment type="caution">
    <text evidence="1">The sequence shown here is derived from an EMBL/GenBank/DDBJ whole genome shotgun (WGS) entry which is preliminary data.</text>
</comment>
<dbReference type="Proteomes" id="UP001165960">
    <property type="component" value="Unassembled WGS sequence"/>
</dbReference>
<evidence type="ECO:0000313" key="1">
    <source>
        <dbReference type="EMBL" id="KAJ9068320.1"/>
    </source>
</evidence>
<gene>
    <name evidence="1" type="ORF">DSO57_1029935</name>
</gene>
<reference evidence="1" key="1">
    <citation type="submission" date="2022-04" db="EMBL/GenBank/DDBJ databases">
        <title>Genome of the entomopathogenic fungus Entomophthora muscae.</title>
        <authorList>
            <person name="Elya C."/>
            <person name="Lovett B.R."/>
            <person name="Lee E."/>
            <person name="Macias A.M."/>
            <person name="Hajek A.E."/>
            <person name="De Bivort B.L."/>
            <person name="Kasson M.T."/>
            <person name="De Fine Licht H.H."/>
            <person name="Stajich J.E."/>
        </authorList>
    </citation>
    <scope>NUCLEOTIDE SEQUENCE</scope>
    <source>
        <strain evidence="1">Berkeley</strain>
    </source>
</reference>
<proteinExistence type="predicted"/>
<feature type="non-terminal residue" evidence="1">
    <location>
        <position position="255"/>
    </location>
</feature>
<dbReference type="EMBL" id="QTSX02003752">
    <property type="protein sequence ID" value="KAJ9068320.1"/>
    <property type="molecule type" value="Genomic_DNA"/>
</dbReference>
<name>A0ACC2T178_9FUNG</name>
<sequence length="255" mass="28337">MQGQQPTQAPTWSGRGVPASVRKPPAKRSRPPARRPPDLNSKKKFIPPKDLAKHLSVKYGVRVEYGHSFPYYSTEIYTALSPLTQTAGYIDIRPYKGYIDVGYPSEEQAEWASKIPISYKGIKLPTTRTQHYSQTLLVIRFSKLPTHLPFDILRQELMEGLMKYGSSPELIFDVLVGISHLSGPCAFGTIAIHDNIKPADIPTWSTVLSAKEDLFLAQFEGARKACSKCKAMDHSKATCPNLNPFLHSTATPLAP</sequence>
<accession>A0ACC2T178</accession>
<organism evidence="1 2">
    <name type="scientific">Entomophthora muscae</name>
    <dbReference type="NCBI Taxonomy" id="34485"/>
    <lineage>
        <taxon>Eukaryota</taxon>
        <taxon>Fungi</taxon>
        <taxon>Fungi incertae sedis</taxon>
        <taxon>Zoopagomycota</taxon>
        <taxon>Entomophthoromycotina</taxon>
        <taxon>Entomophthoromycetes</taxon>
        <taxon>Entomophthorales</taxon>
        <taxon>Entomophthoraceae</taxon>
        <taxon>Entomophthora</taxon>
    </lineage>
</organism>